<protein>
    <submittedName>
        <fullName evidence="3">ABC transporter substrate-binding protein</fullName>
    </submittedName>
</protein>
<keyword evidence="1" id="KW-0732">Signal</keyword>
<dbReference type="Pfam" id="PF01497">
    <property type="entry name" value="Peripla_BP_2"/>
    <property type="match status" value="1"/>
</dbReference>
<name>A0AAU7TTP5_9GAMM</name>
<gene>
    <name evidence="3" type="ORF">AAF463_15845</name>
</gene>
<feature type="chain" id="PRO_5043661160" evidence="1">
    <location>
        <begin position="18"/>
        <end position="280"/>
    </location>
</feature>
<dbReference type="SUPFAM" id="SSF53807">
    <property type="entry name" value="Helical backbone' metal receptor"/>
    <property type="match status" value="1"/>
</dbReference>
<dbReference type="PROSITE" id="PS50983">
    <property type="entry name" value="FE_B12_PBP"/>
    <property type="match status" value="1"/>
</dbReference>
<dbReference type="PANTHER" id="PTHR30535">
    <property type="entry name" value="VITAMIN B12-BINDING PROTEIN"/>
    <property type="match status" value="1"/>
</dbReference>
<dbReference type="AlphaFoldDB" id="A0AAU7TTP5"/>
<proteinExistence type="predicted"/>
<feature type="domain" description="Fe/B12 periplasmic-binding" evidence="2">
    <location>
        <begin position="20"/>
        <end position="274"/>
    </location>
</feature>
<reference evidence="3" key="1">
    <citation type="submission" date="2024-06" db="EMBL/GenBank/DDBJ databases">
        <title>Multiomics insights into the TNT degradation mechanism by Pantoea sp. BJ2 isolated from an ammunition destruction site.</title>
        <authorList>
            <person name="Luo J."/>
        </authorList>
    </citation>
    <scope>NUCLEOTIDE SEQUENCE</scope>
    <source>
        <strain evidence="3">BJ2</strain>
    </source>
</reference>
<dbReference type="InterPro" id="IPR050902">
    <property type="entry name" value="ABC_Transporter_SBP"/>
</dbReference>
<evidence type="ECO:0000256" key="1">
    <source>
        <dbReference type="SAM" id="SignalP"/>
    </source>
</evidence>
<accession>A0AAU7TTP5</accession>
<evidence type="ECO:0000313" key="3">
    <source>
        <dbReference type="EMBL" id="XBV44061.1"/>
    </source>
</evidence>
<dbReference type="EMBL" id="CP158292">
    <property type="protein sequence ID" value="XBV44061.1"/>
    <property type="molecule type" value="Genomic_DNA"/>
</dbReference>
<organism evidence="3">
    <name type="scientific">Pantoea sp. BJ2</name>
    <dbReference type="NCBI Taxonomy" id="3141322"/>
    <lineage>
        <taxon>Bacteria</taxon>
        <taxon>Pseudomonadati</taxon>
        <taxon>Pseudomonadota</taxon>
        <taxon>Gammaproteobacteria</taxon>
        <taxon>Enterobacterales</taxon>
        <taxon>Erwiniaceae</taxon>
        <taxon>Pantoea</taxon>
    </lineage>
</organism>
<dbReference type="InterPro" id="IPR002491">
    <property type="entry name" value="ABC_transptr_periplasmic_BD"/>
</dbReference>
<evidence type="ECO:0000259" key="2">
    <source>
        <dbReference type="PROSITE" id="PS50983"/>
    </source>
</evidence>
<feature type="signal peptide" evidence="1">
    <location>
        <begin position="1"/>
        <end position="17"/>
    </location>
</feature>
<dbReference type="CDD" id="cd01149">
    <property type="entry name" value="HutB"/>
    <property type="match status" value="1"/>
</dbReference>
<dbReference type="Gene3D" id="3.40.50.1980">
    <property type="entry name" value="Nitrogenase molybdenum iron protein domain"/>
    <property type="match status" value="2"/>
</dbReference>
<sequence>MRKLLLLLTALALPAVAAERVISIGGDVTQIIYALDAQQDLVARDSTSQHPAQANKLPDVGYMRQLNAEGILALKPTLVLSSELAKPSLVLQQVAQAGVKVVDVTGKNSLDAIAEKIATIGKALHREEEANALIEKVNKQRAQIPQKPLPIKVLFIMAHGGMRTQAAGAQTGADGAIRSAGLINAMAAVPHYQQLSQEGVIAAAPDLIVVGEDGLRTLGGEEKVWSLPGLALTPAGQHRALLVVDEMALLSFGLDTPGAIIKLRHAAEAASPSYFKPQAR</sequence>
<dbReference type="RefSeq" id="WP_280172050.1">
    <property type="nucleotide sequence ID" value="NZ_CP158292.1"/>
</dbReference>
<dbReference type="PANTHER" id="PTHR30535:SF4">
    <property type="entry name" value="HEMIN-BINDING PERIPLASMIC PROTEIN HMUT"/>
    <property type="match status" value="1"/>
</dbReference>